<sequence>MLKPKSEHVITPDEASLIPAEASPPPLNICLLGYRSHPYGGGQGIYLKYLSKALVDAGHTVDVISGEPYPHLDERVRLIKMPGMNLYEHGLLSLRLHHLKSRANIIEWVSKLTGGFAEMQAFGRRAVAHLNKKGRDYDIIHDNQSLSFGMLKLQKQGFPLVSTIHHPITRDLEIALGAANGWWQKLLTRRWHSFLDMQRFVVKRLDHLQTVSEKSLVDIGTAFGIDDDHITLVTNGIDTEEFYPQPDVPKIKGRIMATASADAPLKGLRYLLEAIAKLAESHPDISLLLVGKPQPGGDTEQLIQRLGIGQRITFVHGISTQKMVDYYAQAEVAVVPSVYEGFGLPAGEAMSCGVPLVSTDGGALPEVVGEAGVIVPVKNSAAIAEAVDELLQSPERRQQLAIAGRKRIEEKFCWHLAAEQMTEFYREVLKKNENR</sequence>
<comment type="caution">
    <text evidence="4">The sequence shown here is derived from an EMBL/GenBank/DDBJ whole genome shotgun (WGS) entry which is preliminary data.</text>
</comment>
<evidence type="ECO:0000313" key="4">
    <source>
        <dbReference type="EMBL" id="CAH0992834.1"/>
    </source>
</evidence>
<dbReference type="InterPro" id="IPR001296">
    <property type="entry name" value="Glyco_trans_1"/>
</dbReference>
<dbReference type="Pfam" id="PF00534">
    <property type="entry name" value="Glycos_transf_1"/>
    <property type="match status" value="1"/>
</dbReference>
<keyword evidence="4" id="KW-0328">Glycosyltransferase</keyword>
<dbReference type="CDD" id="cd03801">
    <property type="entry name" value="GT4_PimA-like"/>
    <property type="match status" value="1"/>
</dbReference>
<evidence type="ECO:0000259" key="3">
    <source>
        <dbReference type="Pfam" id="PF13439"/>
    </source>
</evidence>
<protein>
    <submittedName>
        <fullName evidence="4">D-inositol-3-phosphate glycosyltransferase</fullName>
        <ecNumber evidence="4">2.4.1.250</ecNumber>
    </submittedName>
</protein>
<proteinExistence type="predicted"/>
<evidence type="ECO:0000259" key="2">
    <source>
        <dbReference type="Pfam" id="PF00534"/>
    </source>
</evidence>
<dbReference type="EC" id="2.4.1.250" evidence="4"/>
<dbReference type="InterPro" id="IPR028098">
    <property type="entry name" value="Glyco_trans_4-like_N"/>
</dbReference>
<name>A0ABM9AHX8_9GAMM</name>
<reference evidence="4" key="1">
    <citation type="submission" date="2021-12" db="EMBL/GenBank/DDBJ databases">
        <authorList>
            <person name="Rodrigo-Torres L."/>
            <person name="Arahal R. D."/>
            <person name="Lucena T."/>
        </authorList>
    </citation>
    <scope>NUCLEOTIDE SEQUENCE</scope>
    <source>
        <strain evidence="4">CECT 8267</strain>
    </source>
</reference>
<dbReference type="PANTHER" id="PTHR46401">
    <property type="entry name" value="GLYCOSYLTRANSFERASE WBBK-RELATED"/>
    <property type="match status" value="1"/>
</dbReference>
<evidence type="ECO:0000256" key="1">
    <source>
        <dbReference type="ARBA" id="ARBA00022679"/>
    </source>
</evidence>
<dbReference type="GO" id="GO:0102710">
    <property type="term" value="F:D-inositol-3-phosphate glycosyltransferase activity"/>
    <property type="evidence" value="ECO:0007669"/>
    <property type="project" value="UniProtKB-EC"/>
</dbReference>
<dbReference type="PANTHER" id="PTHR46401:SF2">
    <property type="entry name" value="GLYCOSYLTRANSFERASE WBBK-RELATED"/>
    <property type="match status" value="1"/>
</dbReference>
<dbReference type="EMBL" id="CAKLPX010000004">
    <property type="protein sequence ID" value="CAH0992834.1"/>
    <property type="molecule type" value="Genomic_DNA"/>
</dbReference>
<keyword evidence="5" id="KW-1185">Reference proteome</keyword>
<dbReference type="RefSeq" id="WP_237445521.1">
    <property type="nucleotide sequence ID" value="NZ_CAKLPX010000004.1"/>
</dbReference>
<feature type="domain" description="Glycosyl transferase family 1" evidence="2">
    <location>
        <begin position="252"/>
        <end position="407"/>
    </location>
</feature>
<dbReference type="SUPFAM" id="SSF53756">
    <property type="entry name" value="UDP-Glycosyltransferase/glycogen phosphorylase"/>
    <property type="match status" value="1"/>
</dbReference>
<organism evidence="4 5">
    <name type="scientific">Sinobacterium norvegicum</name>
    <dbReference type="NCBI Taxonomy" id="1641715"/>
    <lineage>
        <taxon>Bacteria</taxon>
        <taxon>Pseudomonadati</taxon>
        <taxon>Pseudomonadota</taxon>
        <taxon>Gammaproteobacteria</taxon>
        <taxon>Cellvibrionales</taxon>
        <taxon>Spongiibacteraceae</taxon>
        <taxon>Sinobacterium</taxon>
    </lineage>
</organism>
<feature type="domain" description="Glycosyltransferase subfamily 4-like N-terminal" evidence="3">
    <location>
        <begin position="41"/>
        <end position="241"/>
    </location>
</feature>
<dbReference type="Gene3D" id="3.40.50.2000">
    <property type="entry name" value="Glycogen Phosphorylase B"/>
    <property type="match status" value="2"/>
</dbReference>
<keyword evidence="1 4" id="KW-0808">Transferase</keyword>
<gene>
    <name evidence="4" type="primary">mshA_3</name>
    <name evidence="4" type="ORF">SIN8267_02971</name>
</gene>
<dbReference type="Pfam" id="PF13439">
    <property type="entry name" value="Glyco_transf_4"/>
    <property type="match status" value="1"/>
</dbReference>
<evidence type="ECO:0000313" key="5">
    <source>
        <dbReference type="Proteomes" id="UP000838100"/>
    </source>
</evidence>
<accession>A0ABM9AHX8</accession>
<dbReference type="Proteomes" id="UP000838100">
    <property type="component" value="Unassembled WGS sequence"/>
</dbReference>